<reference evidence="1" key="1">
    <citation type="journal article" date="2020" name="mSystems">
        <title>Genome- and Community-Level Interaction Insights into Carbon Utilization and Element Cycling Functions of Hydrothermarchaeota in Hydrothermal Sediment.</title>
        <authorList>
            <person name="Zhou Z."/>
            <person name="Liu Y."/>
            <person name="Xu W."/>
            <person name="Pan J."/>
            <person name="Luo Z.H."/>
            <person name="Li M."/>
        </authorList>
    </citation>
    <scope>NUCLEOTIDE SEQUENCE [LARGE SCALE GENOMIC DNA]</scope>
    <source>
        <strain evidence="1">SpSt-1217</strain>
    </source>
</reference>
<protein>
    <submittedName>
        <fullName evidence="1">Uncharacterized protein</fullName>
    </submittedName>
</protein>
<dbReference type="EMBL" id="DSDK01000018">
    <property type="protein sequence ID" value="HDR50062.1"/>
    <property type="molecule type" value="Genomic_DNA"/>
</dbReference>
<dbReference type="AlphaFoldDB" id="A0A831PKB0"/>
<organism evidence="1">
    <name type="scientific">Mariniphaga anaerophila</name>
    <dbReference type="NCBI Taxonomy" id="1484053"/>
    <lineage>
        <taxon>Bacteria</taxon>
        <taxon>Pseudomonadati</taxon>
        <taxon>Bacteroidota</taxon>
        <taxon>Bacteroidia</taxon>
        <taxon>Marinilabiliales</taxon>
        <taxon>Prolixibacteraceae</taxon>
        <taxon>Mariniphaga</taxon>
    </lineage>
</organism>
<sequence length="110" mass="12704">MYFLNGDRIYIKPETGCASIENQLLSCIQQLHQINSGKRIFKLNFFADTPSEKAYNNLRVKLEKMVSEKFETPVICALIAQPPLTCRILVEAFYFDPELWNQEFIGSEHG</sequence>
<gene>
    <name evidence="1" type="ORF">ENN90_00375</name>
</gene>
<accession>A0A831PKB0</accession>
<comment type="caution">
    <text evidence="1">The sequence shown here is derived from an EMBL/GenBank/DDBJ whole genome shotgun (WGS) entry which is preliminary data.</text>
</comment>
<feature type="non-terminal residue" evidence="1">
    <location>
        <position position="110"/>
    </location>
</feature>
<dbReference type="Proteomes" id="UP000886047">
    <property type="component" value="Unassembled WGS sequence"/>
</dbReference>
<name>A0A831PKB0_9BACT</name>
<evidence type="ECO:0000313" key="1">
    <source>
        <dbReference type="EMBL" id="HDR50062.1"/>
    </source>
</evidence>
<proteinExistence type="predicted"/>